<gene>
    <name evidence="1" type="ORF">MCC93_10860</name>
</gene>
<dbReference type="AlphaFoldDB" id="A0A0C1GQW7"/>
<sequence length="43" mass="5142">MKSSGIGRSLGFITKIAKPESKHYFRRLKRRYKVCLSNIWRTK</sequence>
<evidence type="ECO:0000313" key="2">
    <source>
        <dbReference type="Proteomes" id="UP000031390"/>
    </source>
</evidence>
<reference evidence="1 2" key="1">
    <citation type="submission" date="2014-12" db="EMBL/GenBank/DDBJ databases">
        <title>Genome sequence of Morococcus cerebrosus.</title>
        <authorList>
            <person name="Shin S.-K."/>
            <person name="Yi H."/>
        </authorList>
    </citation>
    <scope>NUCLEOTIDE SEQUENCE [LARGE SCALE GENOMIC DNA]</scope>
    <source>
        <strain evidence="1 2">CIP 81.93</strain>
    </source>
</reference>
<name>A0A0C1GQW7_9NEIS</name>
<accession>A0A0C1GQW7</accession>
<organism evidence="1 2">
    <name type="scientific">Morococcus cerebrosus</name>
    <dbReference type="NCBI Taxonomy" id="1056807"/>
    <lineage>
        <taxon>Bacteria</taxon>
        <taxon>Pseudomonadati</taxon>
        <taxon>Pseudomonadota</taxon>
        <taxon>Betaproteobacteria</taxon>
        <taxon>Neisseriales</taxon>
        <taxon>Neisseriaceae</taxon>
        <taxon>Morococcus</taxon>
    </lineage>
</organism>
<dbReference type="EMBL" id="JUFZ01000041">
    <property type="protein sequence ID" value="KIC08710.1"/>
    <property type="molecule type" value="Genomic_DNA"/>
</dbReference>
<proteinExistence type="predicted"/>
<comment type="caution">
    <text evidence="1">The sequence shown here is derived from an EMBL/GenBank/DDBJ whole genome shotgun (WGS) entry which is preliminary data.</text>
</comment>
<evidence type="ECO:0000313" key="1">
    <source>
        <dbReference type="EMBL" id="KIC08710.1"/>
    </source>
</evidence>
<dbReference type="Proteomes" id="UP000031390">
    <property type="component" value="Unassembled WGS sequence"/>
</dbReference>
<protein>
    <submittedName>
        <fullName evidence="1">Uncharacterized protein</fullName>
    </submittedName>
</protein>